<dbReference type="Gene3D" id="3.30.160.60">
    <property type="entry name" value="Classic Zinc Finger"/>
    <property type="match status" value="1"/>
</dbReference>
<feature type="region of interest" description="Disordered" evidence="5">
    <location>
        <begin position="104"/>
        <end position="231"/>
    </location>
</feature>
<evidence type="ECO:0000256" key="3">
    <source>
        <dbReference type="ARBA" id="ARBA00022833"/>
    </source>
</evidence>
<dbReference type="SMART" id="SM00451">
    <property type="entry name" value="ZnF_U1"/>
    <property type="match status" value="1"/>
</dbReference>
<dbReference type="GO" id="GO:0046540">
    <property type="term" value="C:U4/U6 x U5 tri-snRNP complex"/>
    <property type="evidence" value="ECO:0007669"/>
    <property type="project" value="TreeGrafter"/>
</dbReference>
<dbReference type="InterPro" id="IPR013087">
    <property type="entry name" value="Znf_C2H2_type"/>
</dbReference>
<organism evidence="7 8">
    <name type="scientific">Streblomastix strix</name>
    <dbReference type="NCBI Taxonomy" id="222440"/>
    <lineage>
        <taxon>Eukaryota</taxon>
        <taxon>Metamonada</taxon>
        <taxon>Preaxostyla</taxon>
        <taxon>Oxymonadida</taxon>
        <taxon>Streblomastigidae</taxon>
        <taxon>Streblomastix</taxon>
    </lineage>
</organism>
<protein>
    <submittedName>
        <fullName evidence="7">Putative Zinc finger matrin-type protein</fullName>
    </submittedName>
</protein>
<feature type="domain" description="U1-type" evidence="6">
    <location>
        <begin position="53"/>
        <end position="87"/>
    </location>
</feature>
<dbReference type="GO" id="GO:0003676">
    <property type="term" value="F:nucleic acid binding"/>
    <property type="evidence" value="ECO:0007669"/>
    <property type="project" value="InterPro"/>
</dbReference>
<evidence type="ECO:0000313" key="7">
    <source>
        <dbReference type="EMBL" id="KAA6397657.1"/>
    </source>
</evidence>
<evidence type="ECO:0000259" key="6">
    <source>
        <dbReference type="SMART" id="SM00451"/>
    </source>
</evidence>
<dbReference type="GO" id="GO:0000398">
    <property type="term" value="P:mRNA splicing, via spliceosome"/>
    <property type="evidence" value="ECO:0007669"/>
    <property type="project" value="InterPro"/>
</dbReference>
<feature type="compositionally biased region" description="Basic and acidic residues" evidence="5">
    <location>
        <begin position="191"/>
        <end position="208"/>
    </location>
</feature>
<dbReference type="Pfam" id="PF12874">
    <property type="entry name" value="zf-met"/>
    <property type="match status" value="1"/>
</dbReference>
<evidence type="ECO:0000256" key="1">
    <source>
        <dbReference type="ARBA" id="ARBA00022723"/>
    </source>
</evidence>
<proteinExistence type="predicted"/>
<evidence type="ECO:0000256" key="5">
    <source>
        <dbReference type="SAM" id="MobiDB-lite"/>
    </source>
</evidence>
<dbReference type="GO" id="GO:0005681">
    <property type="term" value="C:spliceosomal complex"/>
    <property type="evidence" value="ECO:0007669"/>
    <property type="project" value="InterPro"/>
</dbReference>
<keyword evidence="3" id="KW-0862">Zinc</keyword>
<gene>
    <name evidence="7" type="ORF">EZS28_006813</name>
</gene>
<dbReference type="OrthoDB" id="30343at2759"/>
<comment type="caution">
    <text evidence="7">The sequence shown here is derived from an EMBL/GenBank/DDBJ whole genome shotgun (WGS) entry which is preliminary data.</text>
</comment>
<dbReference type="PANTHER" id="PTHR45986">
    <property type="entry name" value="ZINC FINGER MATRIN-TYPE PROTEIN 2"/>
    <property type="match status" value="1"/>
</dbReference>
<sequence>MSTQAGLLGKKKRNRSPVEKGTAFLRLREEKVDLTSGLGRTIMVTTSTDKRNSGGYFCEVCQCTLKDSVAWLDHINGERHQAKQGMSMKVEAASLDSVKAKLAKLSQQNKPKKELNSEKLEDTKSETNSNKKEKEKENGRTVSPIRILVDDEDQELSEYENEEDNIDDIKKRKRRRLNPEDEDDDDLDININRKKENNDTVHVKKDENENALNYGDVGKGKQTSSKKNEVKTADQLVDEELMLMMGFPTGFKSNKK</sequence>
<feature type="compositionally biased region" description="Basic and acidic residues" evidence="5">
    <location>
        <begin position="111"/>
        <end position="139"/>
    </location>
</feature>
<dbReference type="InterPro" id="IPR003604">
    <property type="entry name" value="Matrin/U1-like-C_Znf_C2H2"/>
</dbReference>
<evidence type="ECO:0000256" key="4">
    <source>
        <dbReference type="ARBA" id="ARBA00023242"/>
    </source>
</evidence>
<feature type="compositionally biased region" description="Acidic residues" evidence="5">
    <location>
        <begin position="150"/>
        <end position="166"/>
    </location>
</feature>
<evidence type="ECO:0000256" key="2">
    <source>
        <dbReference type="ARBA" id="ARBA00022771"/>
    </source>
</evidence>
<dbReference type="GO" id="GO:0008270">
    <property type="term" value="F:zinc ion binding"/>
    <property type="evidence" value="ECO:0007669"/>
    <property type="project" value="UniProtKB-KW"/>
</dbReference>
<evidence type="ECO:0000313" key="8">
    <source>
        <dbReference type="Proteomes" id="UP000324800"/>
    </source>
</evidence>
<dbReference type="EMBL" id="SNRW01001130">
    <property type="protein sequence ID" value="KAA6397657.1"/>
    <property type="molecule type" value="Genomic_DNA"/>
</dbReference>
<dbReference type="PANTHER" id="PTHR45986:SF1">
    <property type="entry name" value="ZINC FINGER MATRIN-TYPE PROTEIN 2"/>
    <property type="match status" value="1"/>
</dbReference>
<dbReference type="AlphaFoldDB" id="A0A5J4WRA3"/>
<keyword evidence="1" id="KW-0479">Metal-binding</keyword>
<dbReference type="SUPFAM" id="SSF57667">
    <property type="entry name" value="beta-beta-alpha zinc fingers"/>
    <property type="match status" value="1"/>
</dbReference>
<dbReference type="InterPro" id="IPR040107">
    <property type="entry name" value="Snu23"/>
</dbReference>
<dbReference type="InterPro" id="IPR036236">
    <property type="entry name" value="Znf_C2H2_sf"/>
</dbReference>
<keyword evidence="4" id="KW-0539">Nucleus</keyword>
<dbReference type="Proteomes" id="UP000324800">
    <property type="component" value="Unassembled WGS sequence"/>
</dbReference>
<accession>A0A5J4WRA3</accession>
<reference evidence="7 8" key="1">
    <citation type="submission" date="2019-03" db="EMBL/GenBank/DDBJ databases">
        <title>Single cell metagenomics reveals metabolic interactions within the superorganism composed of flagellate Streblomastix strix and complex community of Bacteroidetes bacteria on its surface.</title>
        <authorList>
            <person name="Treitli S.C."/>
            <person name="Kolisko M."/>
            <person name="Husnik F."/>
            <person name="Keeling P."/>
            <person name="Hampl V."/>
        </authorList>
    </citation>
    <scope>NUCLEOTIDE SEQUENCE [LARGE SCALE GENOMIC DNA]</scope>
    <source>
        <strain evidence="7">ST1C</strain>
    </source>
</reference>
<keyword evidence="2" id="KW-0863">Zinc-finger</keyword>
<name>A0A5J4WRA3_9EUKA</name>